<proteinExistence type="predicted"/>
<dbReference type="Gene3D" id="1.10.3210.10">
    <property type="entry name" value="Hypothetical protein af1432"/>
    <property type="match status" value="1"/>
</dbReference>
<dbReference type="SUPFAM" id="SSF109604">
    <property type="entry name" value="HD-domain/PDEase-like"/>
    <property type="match status" value="1"/>
</dbReference>
<comment type="caution">
    <text evidence="3">The sequence shown here is derived from an EMBL/GenBank/DDBJ whole genome shotgun (WGS) entry which is preliminary data.</text>
</comment>
<dbReference type="PANTHER" id="PTHR33525:SF4">
    <property type="entry name" value="CYCLIC DI-GMP PHOSPHODIESTERASE CDGJ"/>
    <property type="match status" value="1"/>
</dbReference>
<evidence type="ECO:0000313" key="3">
    <source>
        <dbReference type="EMBL" id="OJF12221.1"/>
    </source>
</evidence>
<dbReference type="AlphaFoldDB" id="A0A1K0FHB7"/>
<dbReference type="Pfam" id="PF08668">
    <property type="entry name" value="HDOD"/>
    <property type="match status" value="1"/>
</dbReference>
<evidence type="ECO:0000313" key="4">
    <source>
        <dbReference type="Proteomes" id="UP000182486"/>
    </source>
</evidence>
<keyword evidence="4" id="KW-1185">Reference proteome</keyword>
<evidence type="ECO:0000259" key="2">
    <source>
        <dbReference type="PROSITE" id="PS51833"/>
    </source>
</evidence>
<organism evidence="3 4">
    <name type="scientific">Couchioplanes caeruleus subsp. caeruleus</name>
    <dbReference type="NCBI Taxonomy" id="56427"/>
    <lineage>
        <taxon>Bacteria</taxon>
        <taxon>Bacillati</taxon>
        <taxon>Actinomycetota</taxon>
        <taxon>Actinomycetes</taxon>
        <taxon>Micromonosporales</taxon>
        <taxon>Micromonosporaceae</taxon>
        <taxon>Couchioplanes</taxon>
    </lineage>
</organism>
<name>A0A1K0FHB7_9ACTN</name>
<dbReference type="InterPro" id="IPR052340">
    <property type="entry name" value="RNase_Y/CdgJ"/>
</dbReference>
<evidence type="ECO:0000259" key="1">
    <source>
        <dbReference type="PROSITE" id="PS50883"/>
    </source>
</evidence>
<dbReference type="EMBL" id="MEIA01000230">
    <property type="protein sequence ID" value="OJF12221.1"/>
    <property type="molecule type" value="Genomic_DNA"/>
</dbReference>
<reference evidence="3 4" key="1">
    <citation type="submission" date="2016-09" db="EMBL/GenBank/DDBJ databases">
        <title>Couchioplanes caeruleus draft genome sequence.</title>
        <authorList>
            <person name="Sheehan J."/>
            <person name="Caffrey P."/>
        </authorList>
    </citation>
    <scope>NUCLEOTIDE SEQUENCE [LARGE SCALE GENOMIC DNA]</scope>
    <source>
        <strain evidence="3 4">DSM 43634</strain>
    </source>
</reference>
<dbReference type="InterPro" id="IPR014408">
    <property type="entry name" value="dGMP_Pdiesterase_EAL/HD-GYP"/>
</dbReference>
<dbReference type="InterPro" id="IPR013976">
    <property type="entry name" value="HDOD"/>
</dbReference>
<dbReference type="PANTHER" id="PTHR33525">
    <property type="match status" value="1"/>
</dbReference>
<dbReference type="SMART" id="SM00052">
    <property type="entry name" value="EAL"/>
    <property type="match status" value="1"/>
</dbReference>
<dbReference type="Gene3D" id="3.20.20.450">
    <property type="entry name" value="EAL domain"/>
    <property type="match status" value="1"/>
</dbReference>
<sequence length="425" mass="46510">MDKRQEFTQPGTRQVHIGRQPIFDAHGDIAGYELLFRGNTSAVEADRRDAYATSHVLVNAFTEFGLDEIVGDRMCFINMTREFLTGELILPFGPESVVLEVLETIEVDDAVVAGVSNLVAAGYPIALDDFVWGSGHERLLPLASYVKLDLPSCDPERLEEQLAFFRGFPGIEIVAEGLETLDHLALCDRYGIELRQGYVLSRPQVMTAACIPPFKSRRVELLAALDAADVDIDRIVEIVSSDPALTMRVLRASNSAAVGSIRRVSSIRQAVMLLGLGHIRRWAMLMTVDDVAEETEVQLTNALTRARLCHNLAARFDTDPDAAFVAGLITAVAQLLGITPASLVSHLPLTADIGAALTRGTGPLGRMLRVVDAYERGDMVMMGFNRGGNDLTGAVMDAMRWSAQTVAATHDDTRHEELTRSFAFR</sequence>
<dbReference type="PROSITE" id="PS50883">
    <property type="entry name" value="EAL"/>
    <property type="match status" value="1"/>
</dbReference>
<gene>
    <name evidence="3" type="ORF">BG844_21755</name>
</gene>
<feature type="domain" description="HDOD" evidence="2">
    <location>
        <begin position="211"/>
        <end position="405"/>
    </location>
</feature>
<dbReference type="SUPFAM" id="SSF141868">
    <property type="entry name" value="EAL domain-like"/>
    <property type="match status" value="1"/>
</dbReference>
<dbReference type="PIRSF" id="PIRSF003180">
    <property type="entry name" value="DiGMPpdiest_YuxH"/>
    <property type="match status" value="1"/>
</dbReference>
<feature type="domain" description="EAL" evidence="1">
    <location>
        <begin position="1"/>
        <end position="217"/>
    </location>
</feature>
<dbReference type="Proteomes" id="UP000182486">
    <property type="component" value="Unassembled WGS sequence"/>
</dbReference>
<dbReference type="InterPro" id="IPR001633">
    <property type="entry name" value="EAL_dom"/>
</dbReference>
<protein>
    <submittedName>
        <fullName evidence="3">Diguanylate phosphodiesterase</fullName>
    </submittedName>
</protein>
<dbReference type="RefSeq" id="WP_071807193.1">
    <property type="nucleotide sequence ID" value="NZ_MEIA01000230.1"/>
</dbReference>
<dbReference type="PROSITE" id="PS51833">
    <property type="entry name" value="HDOD"/>
    <property type="match status" value="1"/>
</dbReference>
<accession>A0A1K0FHB7</accession>
<dbReference type="InterPro" id="IPR035919">
    <property type="entry name" value="EAL_sf"/>
</dbReference>